<protein>
    <submittedName>
        <fullName evidence="1">Uncharacterized protein</fullName>
    </submittedName>
</protein>
<dbReference type="Gene3D" id="2.30.110.10">
    <property type="entry name" value="Electron Transport, Fmn-binding Protein, Chain A"/>
    <property type="match status" value="1"/>
</dbReference>
<dbReference type="PANTHER" id="PTHR34071:SF2">
    <property type="entry name" value="FLAVIN-NUCLEOTIDE-BINDING PROTEIN"/>
    <property type="match status" value="1"/>
</dbReference>
<name>A0A5N6U2J9_ASPAV</name>
<dbReference type="EMBL" id="ML742047">
    <property type="protein sequence ID" value="KAE8152816.1"/>
    <property type="molecule type" value="Genomic_DNA"/>
</dbReference>
<dbReference type="InterPro" id="IPR012349">
    <property type="entry name" value="Split_barrel_FMN-bd"/>
</dbReference>
<proteinExistence type="predicted"/>
<keyword evidence="2" id="KW-1185">Reference proteome</keyword>
<dbReference type="OrthoDB" id="444432at2759"/>
<dbReference type="Proteomes" id="UP000325780">
    <property type="component" value="Unassembled WGS sequence"/>
</dbReference>
<evidence type="ECO:0000313" key="1">
    <source>
        <dbReference type="EMBL" id="KAE8152816.1"/>
    </source>
</evidence>
<dbReference type="SUPFAM" id="SSF50475">
    <property type="entry name" value="FMN-binding split barrel"/>
    <property type="match status" value="1"/>
</dbReference>
<evidence type="ECO:0000313" key="2">
    <source>
        <dbReference type="Proteomes" id="UP000325780"/>
    </source>
</evidence>
<sequence>MSGPDCPNGYVPNPAKDHHGIQVLPTHLKASHLLTSSSCMVDDYVDDGKPVRARKVINTAHVLHFTFPELLDEGGFPTVINLIGGIMESPEGHDVLYAHGYVPKEVKSLFDDPSNRPKVTVTANKVYSYYFGYTPFSHGITFRSAVINGHASLLPYNEVISRCQEEVSDADIVPEDEKLWALHKIVRGMFGGDDRWNNTRHPFKDEEVRRVPVLRVEIDSDTSRLHERVGLLGFQAPWETSNGDEVWEGAVPIWETYGDHIQGNTRREFPDYLDELFTERKKANEKEAVKEAKRPVPDLARR</sequence>
<accession>A0A5N6U2J9</accession>
<reference evidence="1 2" key="1">
    <citation type="submission" date="2019-04" db="EMBL/GenBank/DDBJ databases">
        <title>Friends and foes A comparative genomics study of 23 Aspergillus species from section Flavi.</title>
        <authorList>
            <consortium name="DOE Joint Genome Institute"/>
            <person name="Kjaerbolling I."/>
            <person name="Vesth T."/>
            <person name="Frisvad J.C."/>
            <person name="Nybo J.L."/>
            <person name="Theobald S."/>
            <person name="Kildgaard S."/>
            <person name="Isbrandt T."/>
            <person name="Kuo A."/>
            <person name="Sato A."/>
            <person name="Lyhne E.K."/>
            <person name="Kogle M.E."/>
            <person name="Wiebenga A."/>
            <person name="Kun R.S."/>
            <person name="Lubbers R.J."/>
            <person name="Makela M.R."/>
            <person name="Barry K."/>
            <person name="Chovatia M."/>
            <person name="Clum A."/>
            <person name="Daum C."/>
            <person name="Haridas S."/>
            <person name="He G."/>
            <person name="LaButti K."/>
            <person name="Lipzen A."/>
            <person name="Mondo S."/>
            <person name="Riley R."/>
            <person name="Salamov A."/>
            <person name="Simmons B.A."/>
            <person name="Magnuson J.K."/>
            <person name="Henrissat B."/>
            <person name="Mortensen U.H."/>
            <person name="Larsen T.O."/>
            <person name="Devries R.P."/>
            <person name="Grigoriev I.V."/>
            <person name="Machida M."/>
            <person name="Baker S.E."/>
            <person name="Andersen M.R."/>
        </authorList>
    </citation>
    <scope>NUCLEOTIDE SEQUENCE [LARGE SCALE GENOMIC DNA]</scope>
    <source>
        <strain evidence="1 2">IBT 18842</strain>
    </source>
</reference>
<gene>
    <name evidence="1" type="ORF">BDV25DRAFT_137492</name>
</gene>
<dbReference type="PANTHER" id="PTHR34071">
    <property type="entry name" value="5-NITROIMIDAZOLE ANTIBIOTICS RESISTANCE PROTEIN, NIMA-FAMILY-RELATED PROTEIN-RELATED"/>
    <property type="match status" value="1"/>
</dbReference>
<organism evidence="1 2">
    <name type="scientific">Aspergillus avenaceus</name>
    <dbReference type="NCBI Taxonomy" id="36643"/>
    <lineage>
        <taxon>Eukaryota</taxon>
        <taxon>Fungi</taxon>
        <taxon>Dikarya</taxon>
        <taxon>Ascomycota</taxon>
        <taxon>Pezizomycotina</taxon>
        <taxon>Eurotiomycetes</taxon>
        <taxon>Eurotiomycetidae</taxon>
        <taxon>Eurotiales</taxon>
        <taxon>Aspergillaceae</taxon>
        <taxon>Aspergillus</taxon>
        <taxon>Aspergillus subgen. Circumdati</taxon>
    </lineage>
</organism>
<dbReference type="AlphaFoldDB" id="A0A5N6U2J9"/>